<keyword evidence="1" id="KW-0732">Signal</keyword>
<dbReference type="SMART" id="SM00131">
    <property type="entry name" value="KU"/>
    <property type="match status" value="2"/>
</dbReference>
<dbReference type="Gene3D" id="4.10.410.10">
    <property type="entry name" value="Pancreatic trypsin inhibitor Kunitz domain"/>
    <property type="match status" value="1"/>
</dbReference>
<evidence type="ECO:0000256" key="1">
    <source>
        <dbReference type="SAM" id="SignalP"/>
    </source>
</evidence>
<dbReference type="SUPFAM" id="SSF57362">
    <property type="entry name" value="BPTI-like"/>
    <property type="match status" value="2"/>
</dbReference>
<dbReference type="InterPro" id="IPR002223">
    <property type="entry name" value="Kunitz_BPTI"/>
</dbReference>
<accession>A0A023G6S3</accession>
<dbReference type="InterPro" id="IPR036880">
    <property type="entry name" value="Kunitz_BPTI_sf"/>
</dbReference>
<proteinExistence type="evidence at transcript level"/>
<dbReference type="PROSITE" id="PS50279">
    <property type="entry name" value="BPTI_KUNITZ_2"/>
    <property type="match status" value="1"/>
</dbReference>
<organism evidence="3">
    <name type="scientific">Amblyomma triste</name>
    <name type="common">Neotropical tick</name>
    <dbReference type="NCBI Taxonomy" id="251400"/>
    <lineage>
        <taxon>Eukaryota</taxon>
        <taxon>Metazoa</taxon>
        <taxon>Ecdysozoa</taxon>
        <taxon>Arthropoda</taxon>
        <taxon>Chelicerata</taxon>
        <taxon>Arachnida</taxon>
        <taxon>Acari</taxon>
        <taxon>Parasitiformes</taxon>
        <taxon>Ixodida</taxon>
        <taxon>Ixodoidea</taxon>
        <taxon>Ixodidae</taxon>
        <taxon>Amblyomminae</taxon>
        <taxon>Amblyomma</taxon>
    </lineage>
</organism>
<feature type="chain" id="PRO_5001520721" evidence="1">
    <location>
        <begin position="17"/>
        <end position="138"/>
    </location>
</feature>
<reference evidence="3" key="1">
    <citation type="submission" date="2014-03" db="EMBL/GenBank/DDBJ databases">
        <title>The sialotranscriptome of Amblyomma triste, Amblyomma parvum and Amblyomma cajennense ticks, uncovered by 454-based RNA-seq.</title>
        <authorList>
            <person name="Garcia G.R."/>
            <person name="Gardinassi L.G."/>
            <person name="Ribeiro J.M."/>
            <person name="Anatriello E."/>
            <person name="Ferreira B.R."/>
            <person name="Moreira H.N."/>
            <person name="Mafra C."/>
            <person name="Olegario M.M."/>
            <person name="Szabo P.J."/>
            <person name="Miranda-Santos I.K."/>
            <person name="Maruyama S.R."/>
        </authorList>
    </citation>
    <scope>NUCLEOTIDE SEQUENCE</scope>
    <source>
        <strain evidence="3">Mato Grasso do Sul</strain>
        <tissue evidence="3">Salivary glands</tissue>
    </source>
</reference>
<feature type="domain" description="BPTI/Kunitz inhibitor" evidence="2">
    <location>
        <begin position="80"/>
        <end position="135"/>
    </location>
</feature>
<dbReference type="EMBL" id="GBBM01006885">
    <property type="protein sequence ID" value="JAC28533.1"/>
    <property type="molecule type" value="mRNA"/>
</dbReference>
<evidence type="ECO:0000259" key="2">
    <source>
        <dbReference type="PROSITE" id="PS50279"/>
    </source>
</evidence>
<evidence type="ECO:0000313" key="3">
    <source>
        <dbReference type="EMBL" id="JAC28533.1"/>
    </source>
</evidence>
<dbReference type="AlphaFoldDB" id="A0A023G6S3"/>
<sequence>MISYFFVQLLVGAALGEKTCYQSLLKSTTTCGLEDYTLYYTYDSDSGKCVQNQACEPVLTGNEHLSEEDCKDACRDLLRCGMSRNPDSESCPFGYSVYRYRYDKTQEKCIQFLTTACTDGSTGIFYSHAECLKACKQQ</sequence>
<dbReference type="GO" id="GO:0004867">
    <property type="term" value="F:serine-type endopeptidase inhibitor activity"/>
    <property type="evidence" value="ECO:0007669"/>
    <property type="project" value="InterPro"/>
</dbReference>
<feature type="signal peptide" evidence="1">
    <location>
        <begin position="1"/>
        <end position="16"/>
    </location>
</feature>
<name>A0A023G6S3_AMBTT</name>
<protein>
    <submittedName>
        <fullName evidence="3">Putative kunitz-type protease inhibitor-like protein</fullName>
    </submittedName>
</protein>